<organism evidence="2 3">
    <name type="scientific">Parelaphostrongylus tenuis</name>
    <name type="common">Meningeal worm</name>
    <dbReference type="NCBI Taxonomy" id="148309"/>
    <lineage>
        <taxon>Eukaryota</taxon>
        <taxon>Metazoa</taxon>
        <taxon>Ecdysozoa</taxon>
        <taxon>Nematoda</taxon>
        <taxon>Chromadorea</taxon>
        <taxon>Rhabditida</taxon>
        <taxon>Rhabditina</taxon>
        <taxon>Rhabditomorpha</taxon>
        <taxon>Strongyloidea</taxon>
        <taxon>Metastrongylidae</taxon>
        <taxon>Parelaphostrongylus</taxon>
    </lineage>
</organism>
<gene>
    <name evidence="2" type="ORF">KIN20_000696</name>
</gene>
<proteinExistence type="predicted"/>
<feature type="region of interest" description="Disordered" evidence="1">
    <location>
        <begin position="66"/>
        <end position="104"/>
    </location>
</feature>
<feature type="compositionally biased region" description="Polar residues" evidence="1">
    <location>
        <begin position="70"/>
        <end position="82"/>
    </location>
</feature>
<evidence type="ECO:0000313" key="2">
    <source>
        <dbReference type="EMBL" id="KAJ1346030.1"/>
    </source>
</evidence>
<evidence type="ECO:0000313" key="3">
    <source>
        <dbReference type="Proteomes" id="UP001196413"/>
    </source>
</evidence>
<keyword evidence="3" id="KW-1185">Reference proteome</keyword>
<name>A0AAD5QFR6_PARTN</name>
<dbReference type="EMBL" id="JAHQIW010000104">
    <property type="protein sequence ID" value="KAJ1346030.1"/>
    <property type="molecule type" value="Genomic_DNA"/>
</dbReference>
<protein>
    <submittedName>
        <fullName evidence="2">Uncharacterized protein</fullName>
    </submittedName>
</protein>
<feature type="region of interest" description="Disordered" evidence="1">
    <location>
        <begin position="120"/>
        <end position="164"/>
    </location>
</feature>
<comment type="caution">
    <text evidence="2">The sequence shown here is derived from an EMBL/GenBank/DDBJ whole genome shotgun (WGS) entry which is preliminary data.</text>
</comment>
<evidence type="ECO:0000256" key="1">
    <source>
        <dbReference type="SAM" id="MobiDB-lite"/>
    </source>
</evidence>
<accession>A0AAD5QFR6</accession>
<dbReference type="Proteomes" id="UP001196413">
    <property type="component" value="Unassembled WGS sequence"/>
</dbReference>
<sequence>MMELLELNNWYKIIDNLLMSAVAEIIVIIQNHIVEAPRNTQGASYLPQRSVKTEDQATAAIENHILEAPRNTQGPSHSPQRSIKTEGSGYSSHRGVEKPTVGPLTETKAVTVSSQVPVISEQSAQRATRTVPRRRPYPLRTITNESPHRQRSVVSKSTPNMKLH</sequence>
<dbReference type="AlphaFoldDB" id="A0AAD5QFR6"/>
<feature type="compositionally biased region" description="Polar residues" evidence="1">
    <location>
        <begin position="152"/>
        <end position="164"/>
    </location>
</feature>
<reference evidence="2" key="1">
    <citation type="submission" date="2021-06" db="EMBL/GenBank/DDBJ databases">
        <title>Parelaphostrongylus tenuis whole genome reference sequence.</title>
        <authorList>
            <person name="Garwood T.J."/>
            <person name="Larsen P.A."/>
            <person name="Fountain-Jones N.M."/>
            <person name="Garbe J.R."/>
            <person name="Macchietto M.G."/>
            <person name="Kania S.A."/>
            <person name="Gerhold R.W."/>
            <person name="Richards J.E."/>
            <person name="Wolf T.M."/>
        </authorList>
    </citation>
    <scope>NUCLEOTIDE SEQUENCE</scope>
    <source>
        <strain evidence="2">MNPRO001-30</strain>
        <tissue evidence="2">Meninges</tissue>
    </source>
</reference>